<sequence>MRVRVSSERDLRTATMFRYVVRQILWIISVAAQLLAAMGLGVQWMFMAIRLVTFAVLDIGYFLPNVVRHFMSPNIIRRVVYRSSKRTRQHNLQIFLQQVARIPPARCGAEYGKTTASGRCTDPDMNAVELLASTLNPTDGRFTMGLPPGLSSPTSASGVVEDEGMMLRIGSFSSTVEFIRDYYAAAAAPVTDDASGAVEPAGEQKNPDWAPSAIVDPTLTGESEDEEDEEDRKNLHNRATLDIYLPVPLDALFRMMEQERKISSRSRLQRKKFPIVISVVGGAWIVGFSFWNFLLAPLLAARGYVVFCPDYRNFPQTDMEGMVLDVSDAVAWVIKNAERYGGDIGDITLVGQSAGSHLTMMSLLSQAQVSAHAAFGGTPPSKMAYNVPRYNPRDSIRQYVGLSGIYNIRGLVKHFDRRGLYRSVLYQIAGGRSLLPRYSPASYFDERRCGDTGEVLPKNIFDFLPQRMYFIHGDADCSAPVSESANLAFVMRNAQRARLAEQYTNGDQGPGNCRARPVDIEYILVPGANHTDAIIEECLASKGSHVLDFMCYYGTAEERRDGRFINGNGAHAEGIEKDEDEGQIDPSKHPDGVLITPAPHAKRPMLMRLASYVCPF</sequence>
<dbReference type="AlphaFoldDB" id="A0A061J2A6"/>
<name>A0A061J2A6_TRYRA</name>
<evidence type="ECO:0000256" key="3">
    <source>
        <dbReference type="SAM" id="Phobius"/>
    </source>
</evidence>
<protein>
    <recommendedName>
        <fullName evidence="4">BD-FAE-like domain-containing protein</fullName>
    </recommendedName>
</protein>
<dbReference type="InterPro" id="IPR050300">
    <property type="entry name" value="GDXG_lipolytic_enzyme"/>
</dbReference>
<dbReference type="InterPro" id="IPR029058">
    <property type="entry name" value="AB_hydrolase_fold"/>
</dbReference>
<gene>
    <name evidence="5" type="ORF">TRSC58_03847</name>
</gene>
<reference evidence="5 6" key="1">
    <citation type="submission" date="2013-07" db="EMBL/GenBank/DDBJ databases">
        <authorList>
            <person name="Stoco P.H."/>
            <person name="Wagner G."/>
            <person name="Gerber A."/>
            <person name="Zaha A."/>
            <person name="Thompson C."/>
            <person name="Bartholomeu D.C."/>
            <person name="Luckemeyer D.D."/>
            <person name="Bahia D."/>
            <person name="Loreto E."/>
            <person name="Prestes E.B."/>
            <person name="Lima F.M."/>
            <person name="Rodrigues-Luiz G."/>
            <person name="Vallejo G.A."/>
            <person name="Filho J.F."/>
            <person name="Monteiro K.M."/>
            <person name="Tyler K.M."/>
            <person name="de Almeida L.G."/>
            <person name="Ortiz M.F."/>
            <person name="Siervo M.A."/>
            <person name="de Moraes M.H."/>
            <person name="Cunha O.L."/>
            <person name="Mendonca-Neto R."/>
            <person name="Silva R."/>
            <person name="Teixeira S.M."/>
            <person name="Murta S.M."/>
            <person name="Sincero T.C."/>
            <person name="Mendes T.A."/>
            <person name="Urmenyi T.P."/>
            <person name="Silva V.G."/>
            <person name="da Rocha W.D."/>
            <person name="Andersson B."/>
            <person name="Romanha A.J."/>
            <person name="Steindel M."/>
            <person name="de Vasconcelos A.T."/>
            <person name="Grisard E.C."/>
        </authorList>
    </citation>
    <scope>NUCLEOTIDE SEQUENCE [LARGE SCALE GENOMIC DNA]</scope>
    <source>
        <strain evidence="5 6">SC58</strain>
    </source>
</reference>
<evidence type="ECO:0000256" key="2">
    <source>
        <dbReference type="SAM" id="MobiDB-lite"/>
    </source>
</evidence>
<dbReference type="Gene3D" id="3.40.50.1820">
    <property type="entry name" value="alpha/beta hydrolase"/>
    <property type="match status" value="1"/>
</dbReference>
<dbReference type="PANTHER" id="PTHR48081">
    <property type="entry name" value="AB HYDROLASE SUPERFAMILY PROTEIN C4A8.06C"/>
    <property type="match status" value="1"/>
</dbReference>
<proteinExistence type="predicted"/>
<feature type="region of interest" description="Disordered" evidence="2">
    <location>
        <begin position="194"/>
        <end position="235"/>
    </location>
</feature>
<feature type="transmembrane region" description="Helical" evidence="3">
    <location>
        <begin position="273"/>
        <end position="294"/>
    </location>
</feature>
<dbReference type="SUPFAM" id="SSF53474">
    <property type="entry name" value="alpha/beta-Hydrolases"/>
    <property type="match status" value="1"/>
</dbReference>
<keyword evidence="3" id="KW-0472">Membrane</keyword>
<keyword evidence="3" id="KW-1133">Transmembrane helix</keyword>
<dbReference type="PANTHER" id="PTHR48081:SF33">
    <property type="entry name" value="KYNURENINE FORMAMIDASE"/>
    <property type="match status" value="1"/>
</dbReference>
<comment type="caution">
    <text evidence="5">The sequence shown here is derived from an EMBL/GenBank/DDBJ whole genome shotgun (WGS) entry which is preliminary data.</text>
</comment>
<feature type="domain" description="BD-FAE-like" evidence="4">
    <location>
        <begin position="269"/>
        <end position="378"/>
    </location>
</feature>
<keyword evidence="6" id="KW-1185">Reference proteome</keyword>
<dbReference type="Pfam" id="PF20434">
    <property type="entry name" value="BD-FAE"/>
    <property type="match status" value="1"/>
</dbReference>
<dbReference type="VEuPathDB" id="TriTrypDB:TRSC58_03847"/>
<keyword evidence="1" id="KW-0378">Hydrolase</keyword>
<accession>A0A061J2A6</accession>
<organism evidence="5 6">
    <name type="scientific">Trypanosoma rangeli SC58</name>
    <dbReference type="NCBI Taxonomy" id="429131"/>
    <lineage>
        <taxon>Eukaryota</taxon>
        <taxon>Discoba</taxon>
        <taxon>Euglenozoa</taxon>
        <taxon>Kinetoplastea</taxon>
        <taxon>Metakinetoplastina</taxon>
        <taxon>Trypanosomatida</taxon>
        <taxon>Trypanosomatidae</taxon>
        <taxon>Trypanosoma</taxon>
        <taxon>Herpetosoma</taxon>
    </lineage>
</organism>
<feature type="region of interest" description="Disordered" evidence="2">
    <location>
        <begin position="567"/>
        <end position="592"/>
    </location>
</feature>
<evidence type="ECO:0000313" key="6">
    <source>
        <dbReference type="Proteomes" id="UP000031737"/>
    </source>
</evidence>
<dbReference type="EMBL" id="AUPL01003847">
    <property type="protein sequence ID" value="ESL08450.1"/>
    <property type="molecule type" value="Genomic_DNA"/>
</dbReference>
<evidence type="ECO:0000313" key="5">
    <source>
        <dbReference type="EMBL" id="ESL08450.1"/>
    </source>
</evidence>
<dbReference type="Proteomes" id="UP000031737">
    <property type="component" value="Unassembled WGS sequence"/>
</dbReference>
<dbReference type="OrthoDB" id="6495301at2759"/>
<evidence type="ECO:0000256" key="1">
    <source>
        <dbReference type="ARBA" id="ARBA00022801"/>
    </source>
</evidence>
<feature type="transmembrane region" description="Helical" evidence="3">
    <location>
        <begin position="20"/>
        <end position="38"/>
    </location>
</feature>
<dbReference type="GO" id="GO:0016787">
    <property type="term" value="F:hydrolase activity"/>
    <property type="evidence" value="ECO:0007669"/>
    <property type="project" value="UniProtKB-KW"/>
</dbReference>
<feature type="transmembrane region" description="Helical" evidence="3">
    <location>
        <begin position="44"/>
        <end position="63"/>
    </location>
</feature>
<keyword evidence="3" id="KW-0812">Transmembrane</keyword>
<evidence type="ECO:0000259" key="4">
    <source>
        <dbReference type="Pfam" id="PF20434"/>
    </source>
</evidence>
<dbReference type="InterPro" id="IPR049492">
    <property type="entry name" value="BD-FAE-like_dom"/>
</dbReference>